<dbReference type="CDD" id="cd21177">
    <property type="entry name" value="LPMO_AA10"/>
    <property type="match status" value="1"/>
</dbReference>
<dbReference type="EMBL" id="CP044399">
    <property type="protein sequence ID" value="QFI38714.1"/>
    <property type="molecule type" value="Genomic_DNA"/>
</dbReference>
<dbReference type="InterPro" id="IPR014756">
    <property type="entry name" value="Ig_E-set"/>
</dbReference>
<keyword evidence="9" id="KW-1185">Reference proteome</keyword>
<dbReference type="Proteomes" id="UP000327424">
    <property type="component" value="Chromosome"/>
</dbReference>
<feature type="domain" description="GlcNAc-binding protein A third" evidence="7">
    <location>
        <begin position="319"/>
        <end position="413"/>
    </location>
</feature>
<keyword evidence="1" id="KW-0964">Secreted</keyword>
<dbReference type="Pfam" id="PF18416">
    <property type="entry name" value="GbpA_2"/>
    <property type="match status" value="1"/>
</dbReference>
<evidence type="ECO:0000256" key="4">
    <source>
        <dbReference type="SAM" id="SignalP"/>
    </source>
</evidence>
<dbReference type="OrthoDB" id="3675244at2"/>
<dbReference type="GO" id="GO:0030246">
    <property type="term" value="F:carbohydrate binding"/>
    <property type="evidence" value="ECO:0007669"/>
    <property type="project" value="InterPro"/>
</dbReference>
<evidence type="ECO:0000256" key="1">
    <source>
        <dbReference type="ARBA" id="ARBA00022525"/>
    </source>
</evidence>
<evidence type="ECO:0000256" key="2">
    <source>
        <dbReference type="ARBA" id="ARBA00022669"/>
    </source>
</evidence>
<dbReference type="InterPro" id="IPR054063">
    <property type="entry name" value="GbpA_D3"/>
</dbReference>
<dbReference type="PANTHER" id="PTHR34823">
    <property type="entry name" value="GLCNAC-BINDING PROTEIN A"/>
    <property type="match status" value="1"/>
</dbReference>
<feature type="chain" id="PRO_5023819931" description="Chitin-binding protein" evidence="4">
    <location>
        <begin position="25"/>
        <end position="473"/>
    </location>
</feature>
<proteinExistence type="predicted"/>
<dbReference type="GO" id="GO:0004553">
    <property type="term" value="F:hydrolase activity, hydrolyzing O-glycosyl compounds"/>
    <property type="evidence" value="ECO:0007669"/>
    <property type="project" value="InterPro"/>
</dbReference>
<dbReference type="Gene3D" id="3.30.70.2150">
    <property type="match status" value="1"/>
</dbReference>
<sequence>MKKTMLASFGALTVAALAPTLVFAHGYVAGEFPSRVNLCHSTNGSKNDCASASYDRQSLEAPKGFPTTGPVDGKIASAQKGGSFDVLDQQSSNKWYKTKIQAGQNDFHWFSTANHKTTDYVYYITKPGWDQNAPLTRASFDLANPFCVINMDGQQPPKDLGDAHSCTVPERSGYQVILSVWTIDDTANAFYNVIDVEFEDGVTPPPLPDVWEQSTTIAPKEDLVAGDKVKARFFDSSVGSFTTNTIIEINSTASGQRNTWSYDLAMAINAEQTDAKSGVKSSDDVFTPIYGNNPIYLKADSNLSSVEIDIVKGDIPVDDSITVVGLENEYVINNNAVEVTFNIEAVGNLNVTNTVFDANNKAIGSASAHVNDTVKSFTISLDDVTAGTFKLVSVANSNDDSNLSLQESNSFNIVNADVPGDCQDVQAVDISKQYKPGDKVSYQENIYQAERWTDTGMTPDQPYSGWVIVGPCA</sequence>
<accession>A0A5J6WMP6</accession>
<organism evidence="8 9">
    <name type="scientific">Moritella marina ATCC 15381</name>
    <dbReference type="NCBI Taxonomy" id="1202962"/>
    <lineage>
        <taxon>Bacteria</taxon>
        <taxon>Pseudomonadati</taxon>
        <taxon>Pseudomonadota</taxon>
        <taxon>Gammaproteobacteria</taxon>
        <taxon>Alteromonadales</taxon>
        <taxon>Moritellaceae</taxon>
        <taxon>Moritella</taxon>
    </lineage>
</organism>
<evidence type="ECO:0008006" key="10">
    <source>
        <dbReference type="Google" id="ProtNLM"/>
    </source>
</evidence>
<dbReference type="Gene3D" id="2.70.50.50">
    <property type="entry name" value="chitin-binding protein cbp21"/>
    <property type="match status" value="1"/>
</dbReference>
<dbReference type="GO" id="GO:0005975">
    <property type="term" value="P:carbohydrate metabolic process"/>
    <property type="evidence" value="ECO:0007669"/>
    <property type="project" value="InterPro"/>
</dbReference>
<dbReference type="GO" id="GO:0005576">
    <property type="term" value="C:extracellular region"/>
    <property type="evidence" value="ECO:0007669"/>
    <property type="project" value="InterPro"/>
</dbReference>
<dbReference type="Pfam" id="PF03067">
    <property type="entry name" value="LPMO_10"/>
    <property type="match status" value="1"/>
</dbReference>
<dbReference type="Gene3D" id="2.10.10.20">
    <property type="entry name" value="Carbohydrate-binding module superfamily 5/12"/>
    <property type="match status" value="1"/>
</dbReference>
<dbReference type="InterPro" id="IPR051024">
    <property type="entry name" value="GlcNAc_Chitin_IntDeg"/>
</dbReference>
<dbReference type="Pfam" id="PF21868">
    <property type="entry name" value="GbpA_D3"/>
    <property type="match status" value="1"/>
</dbReference>
<feature type="domain" description="N-acetylglucosamine binding protein A" evidence="6">
    <location>
        <begin position="211"/>
        <end position="309"/>
    </location>
</feature>
<keyword evidence="3 4" id="KW-0732">Signal</keyword>
<feature type="domain" description="Chitin-binding type-4" evidence="5">
    <location>
        <begin position="25"/>
        <end position="196"/>
    </location>
</feature>
<evidence type="ECO:0000259" key="6">
    <source>
        <dbReference type="Pfam" id="PF18416"/>
    </source>
</evidence>
<gene>
    <name evidence="8" type="ORF">FR932_13065</name>
</gene>
<dbReference type="RefSeq" id="WP_019439553.1">
    <property type="nucleotide sequence ID" value="NZ_ALOE01000002.1"/>
</dbReference>
<evidence type="ECO:0000256" key="3">
    <source>
        <dbReference type="ARBA" id="ARBA00022729"/>
    </source>
</evidence>
<dbReference type="SUPFAM" id="SSF81296">
    <property type="entry name" value="E set domains"/>
    <property type="match status" value="1"/>
</dbReference>
<evidence type="ECO:0000259" key="5">
    <source>
        <dbReference type="Pfam" id="PF03067"/>
    </source>
</evidence>
<protein>
    <recommendedName>
        <fullName evidence="10">Chitin-binding protein</fullName>
    </recommendedName>
</protein>
<dbReference type="Gene3D" id="2.60.40.2550">
    <property type="match status" value="1"/>
</dbReference>
<dbReference type="InterPro" id="IPR041029">
    <property type="entry name" value="GbpA_2"/>
</dbReference>
<dbReference type="GO" id="GO:0008061">
    <property type="term" value="F:chitin binding"/>
    <property type="evidence" value="ECO:0007669"/>
    <property type="project" value="UniProtKB-KW"/>
</dbReference>
<dbReference type="InterPro" id="IPR036573">
    <property type="entry name" value="CBM_sf_5/12"/>
</dbReference>
<evidence type="ECO:0000313" key="9">
    <source>
        <dbReference type="Proteomes" id="UP000327424"/>
    </source>
</evidence>
<dbReference type="KEGG" id="mmaa:FR932_13065"/>
<dbReference type="CDD" id="cd12215">
    <property type="entry name" value="ChiC_BD"/>
    <property type="match status" value="1"/>
</dbReference>
<feature type="signal peptide" evidence="4">
    <location>
        <begin position="1"/>
        <end position="24"/>
    </location>
</feature>
<dbReference type="PANTHER" id="PTHR34823:SF1">
    <property type="entry name" value="CHITIN-BINDING TYPE-4 DOMAIN-CONTAINING PROTEIN"/>
    <property type="match status" value="1"/>
</dbReference>
<dbReference type="InterPro" id="IPR004302">
    <property type="entry name" value="Cellulose/chitin-bd_N"/>
</dbReference>
<dbReference type="SUPFAM" id="SSF51055">
    <property type="entry name" value="Carbohydrate binding domain"/>
    <property type="match status" value="1"/>
</dbReference>
<evidence type="ECO:0000313" key="8">
    <source>
        <dbReference type="EMBL" id="QFI38714.1"/>
    </source>
</evidence>
<evidence type="ECO:0000259" key="7">
    <source>
        <dbReference type="Pfam" id="PF21868"/>
    </source>
</evidence>
<reference evidence="8 9" key="1">
    <citation type="submission" date="2019-09" db="EMBL/GenBank/DDBJ databases">
        <title>Hybrid Assembly of the complete Genome of the Deep-Sea Bacterium Moritella marina from long Nanopore and Illumina reads.</title>
        <authorList>
            <person name="Magin S."/>
            <person name="Georgoulis A."/>
            <person name="Papadimitriou K."/>
            <person name="Iliakis G."/>
            <person name="Vorgias C.E."/>
        </authorList>
    </citation>
    <scope>NUCLEOTIDE SEQUENCE [LARGE SCALE GENOMIC DNA]</scope>
    <source>
        <strain evidence="8 9">MP-1</strain>
    </source>
</reference>
<keyword evidence="2" id="KW-0147">Chitin-binding</keyword>
<dbReference type="AlphaFoldDB" id="A0A5J6WMP6"/>
<name>A0A5J6WMP6_MORMI</name>